<sequence length="134" mass="14869">MDLTVEYTPNLQWSCKETWFDGEIQFDTKNKHVKYAKDFDLGGAIVKVSGNYDYVNNAPFVGFQVVTQQGISTPANCNGFSLAKRVKKEMGPFQAECDVQGTLTLGETKLKKSGGMEMGPTKIEINRVEMVVSC</sequence>
<dbReference type="KEGG" id="bpg:Bathy03g00630"/>
<protein>
    <submittedName>
        <fullName evidence="1">Uncharacterized protein</fullName>
    </submittedName>
</protein>
<proteinExistence type="predicted"/>
<dbReference type="OrthoDB" id="496825at2759"/>
<reference evidence="1 2" key="1">
    <citation type="submission" date="2011-10" db="EMBL/GenBank/DDBJ databases">
        <authorList>
            <person name="Genoscope - CEA"/>
        </authorList>
    </citation>
    <scope>NUCLEOTIDE SEQUENCE [LARGE SCALE GENOMIC DNA]</scope>
    <source>
        <strain evidence="1 2">RCC 1105</strain>
    </source>
</reference>
<name>K8EBZ7_9CHLO</name>
<evidence type="ECO:0000313" key="2">
    <source>
        <dbReference type="Proteomes" id="UP000198341"/>
    </source>
</evidence>
<dbReference type="GeneID" id="19016601"/>
<dbReference type="Proteomes" id="UP000198341">
    <property type="component" value="Chromosome 3"/>
</dbReference>
<organism evidence="1 2">
    <name type="scientific">Bathycoccus prasinos</name>
    <dbReference type="NCBI Taxonomy" id="41875"/>
    <lineage>
        <taxon>Eukaryota</taxon>
        <taxon>Viridiplantae</taxon>
        <taxon>Chlorophyta</taxon>
        <taxon>Mamiellophyceae</taxon>
        <taxon>Mamiellales</taxon>
        <taxon>Bathycoccaceae</taxon>
        <taxon>Bathycoccus</taxon>
    </lineage>
</organism>
<accession>K8EBZ7</accession>
<dbReference type="AlphaFoldDB" id="K8EBZ7"/>
<gene>
    <name evidence="1" type="ORF">Bathy03g00630</name>
</gene>
<evidence type="ECO:0000313" key="1">
    <source>
        <dbReference type="EMBL" id="CCO15487.1"/>
    </source>
</evidence>
<keyword evidence="2" id="KW-1185">Reference proteome</keyword>
<dbReference type="EMBL" id="FO082276">
    <property type="protein sequence ID" value="CCO15487.1"/>
    <property type="molecule type" value="Genomic_DNA"/>
</dbReference>
<dbReference type="RefSeq" id="XP_007514050.1">
    <property type="nucleotide sequence ID" value="XM_007513988.1"/>
</dbReference>